<dbReference type="AlphaFoldDB" id="A0A5Q3QAB1"/>
<keyword evidence="1" id="KW-0472">Membrane</keyword>
<protein>
    <recommendedName>
        <fullName evidence="4">Pilus assembly protein TadE</fullName>
    </recommendedName>
</protein>
<gene>
    <name evidence="2" type="ORF">GIY23_01495</name>
</gene>
<sequence length="126" mass="12825">MPPEPTVSDEPDRGAVTVEAAFATCSIVVVAVLVLGAFGLALGHVRSADAAIEAARLVARGDARLAHDAVTELGPAGASLTVSVRGAMVTTEVNAKPFGLVVPEQWCRARALAVLEPGVEVPESVS</sequence>
<dbReference type="NCBIfam" id="NF041390">
    <property type="entry name" value="TadE_Rv3655c"/>
    <property type="match status" value="1"/>
</dbReference>
<dbReference type="RefSeq" id="WP_154075014.1">
    <property type="nucleotide sequence ID" value="NZ_CP045929.1"/>
</dbReference>
<accession>A0A5Q3QAB1</accession>
<dbReference type="Proteomes" id="UP000371041">
    <property type="component" value="Chromosome"/>
</dbReference>
<evidence type="ECO:0008006" key="4">
    <source>
        <dbReference type="Google" id="ProtNLM"/>
    </source>
</evidence>
<proteinExistence type="predicted"/>
<dbReference type="KEGG" id="sace:GIY23_01495"/>
<dbReference type="InterPro" id="IPR049790">
    <property type="entry name" value="Rv3655c/TadE"/>
</dbReference>
<evidence type="ECO:0000313" key="2">
    <source>
        <dbReference type="EMBL" id="QGK68405.1"/>
    </source>
</evidence>
<evidence type="ECO:0000256" key="1">
    <source>
        <dbReference type="SAM" id="Phobius"/>
    </source>
</evidence>
<dbReference type="EMBL" id="CP045929">
    <property type="protein sequence ID" value="QGK68405.1"/>
    <property type="molecule type" value="Genomic_DNA"/>
</dbReference>
<evidence type="ECO:0000313" key="3">
    <source>
        <dbReference type="Proteomes" id="UP000371041"/>
    </source>
</evidence>
<keyword evidence="3" id="KW-1185">Reference proteome</keyword>
<keyword evidence="1" id="KW-0812">Transmembrane</keyword>
<keyword evidence="1" id="KW-1133">Transmembrane helix</keyword>
<feature type="transmembrane region" description="Helical" evidence="1">
    <location>
        <begin position="20"/>
        <end position="42"/>
    </location>
</feature>
<reference evidence="3" key="1">
    <citation type="submission" date="2019-11" db="EMBL/GenBank/DDBJ databases">
        <title>The complete genome sequence of Saccharopolyspora sp. E2A.</title>
        <authorList>
            <person name="Zhang G."/>
        </authorList>
    </citation>
    <scope>NUCLEOTIDE SEQUENCE [LARGE SCALE GENOMIC DNA]</scope>
    <source>
        <strain evidence="3">E2A</strain>
    </source>
</reference>
<organism evidence="2 3">
    <name type="scientific">Allosaccharopolyspora coralli</name>
    <dbReference type="NCBI Taxonomy" id="2665642"/>
    <lineage>
        <taxon>Bacteria</taxon>
        <taxon>Bacillati</taxon>
        <taxon>Actinomycetota</taxon>
        <taxon>Actinomycetes</taxon>
        <taxon>Pseudonocardiales</taxon>
        <taxon>Pseudonocardiaceae</taxon>
        <taxon>Allosaccharopolyspora</taxon>
    </lineage>
</organism>
<name>A0A5Q3QAB1_9PSEU</name>